<dbReference type="AlphaFoldDB" id="A0A0S4LA41"/>
<name>A0A0S4LA41_9BACT</name>
<feature type="chain" id="PRO_5006623826" evidence="1">
    <location>
        <begin position="30"/>
        <end position="111"/>
    </location>
</feature>
<proteinExistence type="predicted"/>
<gene>
    <name evidence="2" type="ORF">COMA1_10362</name>
</gene>
<dbReference type="STRING" id="1742972.COMA1_10362"/>
<evidence type="ECO:0000313" key="3">
    <source>
        <dbReference type="Proteomes" id="UP000199032"/>
    </source>
</evidence>
<dbReference type="InterPro" id="IPR018740">
    <property type="entry name" value="DUF2282_membr"/>
</dbReference>
<dbReference type="EMBL" id="CZQA01000001">
    <property type="protein sequence ID" value="CUS31986.1"/>
    <property type="molecule type" value="Genomic_DNA"/>
</dbReference>
<feature type="signal peptide" evidence="1">
    <location>
        <begin position="1"/>
        <end position="29"/>
    </location>
</feature>
<evidence type="ECO:0000313" key="2">
    <source>
        <dbReference type="EMBL" id="CUS31986.1"/>
    </source>
</evidence>
<keyword evidence="3" id="KW-1185">Reference proteome</keyword>
<dbReference type="Proteomes" id="UP000199032">
    <property type="component" value="Unassembled WGS sequence"/>
</dbReference>
<evidence type="ECO:0000256" key="1">
    <source>
        <dbReference type="SAM" id="SignalP"/>
    </source>
</evidence>
<keyword evidence="1" id="KW-0732">Signal</keyword>
<dbReference type="Pfam" id="PF10048">
    <property type="entry name" value="DUF2282"/>
    <property type="match status" value="1"/>
</dbReference>
<accession>A0A0S4LA41</accession>
<dbReference type="RefSeq" id="WP_218055283.1">
    <property type="nucleotide sequence ID" value="NZ_CZQA01000001.1"/>
</dbReference>
<sequence length="111" mass="11702">MNMNKKKTAMIQSALLVALSVVGAQTVGAEPKAPTLPNGWEACGGVAKAGMNDCAVRTSLHACAGMAKGDNEPDSYVFLPNGLCTKIAKGTVLSITKDDLEKMKQMQMKKM</sequence>
<organism evidence="2 3">
    <name type="scientific">Candidatus Nitrospira nitrosa</name>
    <dbReference type="NCBI Taxonomy" id="1742972"/>
    <lineage>
        <taxon>Bacteria</taxon>
        <taxon>Pseudomonadati</taxon>
        <taxon>Nitrospirota</taxon>
        <taxon>Nitrospiria</taxon>
        <taxon>Nitrospirales</taxon>
        <taxon>Nitrospiraceae</taxon>
        <taxon>Nitrospira</taxon>
    </lineage>
</organism>
<protein>
    <submittedName>
        <fullName evidence="2">Uncharacterized protein</fullName>
    </submittedName>
</protein>
<reference evidence="2 3" key="1">
    <citation type="submission" date="2015-10" db="EMBL/GenBank/DDBJ databases">
        <authorList>
            <person name="Gilbert D.G."/>
        </authorList>
    </citation>
    <scope>NUCLEOTIDE SEQUENCE [LARGE SCALE GENOMIC DNA]</scope>
    <source>
        <strain evidence="2">COMA1</strain>
    </source>
</reference>